<proteinExistence type="predicted"/>
<feature type="transmembrane region" description="Helical" evidence="1">
    <location>
        <begin position="183"/>
        <end position="202"/>
    </location>
</feature>
<dbReference type="AlphaFoldDB" id="A0A8X6JIE2"/>
<name>A0A8X6JIE2_NEPPI</name>
<keyword evidence="1" id="KW-1133">Transmembrane helix</keyword>
<sequence>MHPCASGDIKIGGYGMPQKKYNKLPSKVFGNIQVPPEHFIIKEFKLILVLLKIFGINVWNDFKKQNSVSQEIRSKRNPPAILKCMIGLFWDGYRMAFTHNLNMLSTYFGLLTCSALFNSFHNLLMMISASLTNEAADRVKGIVECLPYRILTQHRDIKYRLKKNCDRHNRLTIWSIYVLDRSLIITCFGTLLTYGILIGTLGKPA</sequence>
<evidence type="ECO:0000313" key="3">
    <source>
        <dbReference type="Proteomes" id="UP000887013"/>
    </source>
</evidence>
<comment type="caution">
    <text evidence="2">The sequence shown here is derived from an EMBL/GenBank/DDBJ whole genome shotgun (WGS) entry which is preliminary data.</text>
</comment>
<accession>A0A8X6JIE2</accession>
<protein>
    <submittedName>
        <fullName evidence="2">Uncharacterized protein</fullName>
    </submittedName>
</protein>
<evidence type="ECO:0000256" key="1">
    <source>
        <dbReference type="SAM" id="Phobius"/>
    </source>
</evidence>
<gene>
    <name evidence="2" type="primary">AVEN_69863_1</name>
    <name evidence="2" type="ORF">NPIL_428361</name>
</gene>
<keyword evidence="3" id="KW-1185">Reference proteome</keyword>
<dbReference type="Proteomes" id="UP000887013">
    <property type="component" value="Unassembled WGS sequence"/>
</dbReference>
<dbReference type="EMBL" id="BMAW01088166">
    <property type="protein sequence ID" value="GFS33351.1"/>
    <property type="molecule type" value="Genomic_DNA"/>
</dbReference>
<evidence type="ECO:0000313" key="2">
    <source>
        <dbReference type="EMBL" id="GFS33351.1"/>
    </source>
</evidence>
<keyword evidence="1" id="KW-0472">Membrane</keyword>
<feature type="transmembrane region" description="Helical" evidence="1">
    <location>
        <begin position="103"/>
        <end position="124"/>
    </location>
</feature>
<keyword evidence="1" id="KW-0812">Transmembrane</keyword>
<organism evidence="2 3">
    <name type="scientific">Nephila pilipes</name>
    <name type="common">Giant wood spider</name>
    <name type="synonym">Nephila maculata</name>
    <dbReference type="NCBI Taxonomy" id="299642"/>
    <lineage>
        <taxon>Eukaryota</taxon>
        <taxon>Metazoa</taxon>
        <taxon>Ecdysozoa</taxon>
        <taxon>Arthropoda</taxon>
        <taxon>Chelicerata</taxon>
        <taxon>Arachnida</taxon>
        <taxon>Araneae</taxon>
        <taxon>Araneomorphae</taxon>
        <taxon>Entelegynae</taxon>
        <taxon>Araneoidea</taxon>
        <taxon>Nephilidae</taxon>
        <taxon>Nephila</taxon>
    </lineage>
</organism>
<reference evidence="2" key="1">
    <citation type="submission" date="2020-08" db="EMBL/GenBank/DDBJ databases">
        <title>Multicomponent nature underlies the extraordinary mechanical properties of spider dragline silk.</title>
        <authorList>
            <person name="Kono N."/>
            <person name="Nakamura H."/>
            <person name="Mori M."/>
            <person name="Yoshida Y."/>
            <person name="Ohtoshi R."/>
            <person name="Malay A.D."/>
            <person name="Moran D.A.P."/>
            <person name="Tomita M."/>
            <person name="Numata K."/>
            <person name="Arakawa K."/>
        </authorList>
    </citation>
    <scope>NUCLEOTIDE SEQUENCE</scope>
</reference>